<accession>A0A914RWD0</accession>
<evidence type="ECO:0000313" key="2">
    <source>
        <dbReference type="WBParaSite" id="PEQ_0000631901-mRNA-1"/>
    </source>
</evidence>
<proteinExistence type="predicted"/>
<dbReference type="WBParaSite" id="PEQ_0000631901-mRNA-1">
    <property type="protein sequence ID" value="PEQ_0000631901-mRNA-1"/>
    <property type="gene ID" value="PEQ_0000631901"/>
</dbReference>
<reference evidence="2" key="1">
    <citation type="submission" date="2022-11" db="UniProtKB">
        <authorList>
            <consortium name="WormBaseParasite"/>
        </authorList>
    </citation>
    <scope>IDENTIFICATION</scope>
</reference>
<dbReference type="Proteomes" id="UP000887564">
    <property type="component" value="Unplaced"/>
</dbReference>
<sequence>MKDVRVQYLQISEHAKNAYEAADKAMQQATLAEAANDQLKADFNTAKELLASRQSGNEKPQARAEALRKRATQLLHKTQRYRSDISLADLESQIDHISARIRARIEYYATCDV</sequence>
<evidence type="ECO:0000313" key="1">
    <source>
        <dbReference type="Proteomes" id="UP000887564"/>
    </source>
</evidence>
<keyword evidence="1" id="KW-1185">Reference proteome</keyword>
<organism evidence="1 2">
    <name type="scientific">Parascaris equorum</name>
    <name type="common">Equine roundworm</name>
    <dbReference type="NCBI Taxonomy" id="6256"/>
    <lineage>
        <taxon>Eukaryota</taxon>
        <taxon>Metazoa</taxon>
        <taxon>Ecdysozoa</taxon>
        <taxon>Nematoda</taxon>
        <taxon>Chromadorea</taxon>
        <taxon>Rhabditida</taxon>
        <taxon>Spirurina</taxon>
        <taxon>Ascaridomorpha</taxon>
        <taxon>Ascaridoidea</taxon>
        <taxon>Ascarididae</taxon>
        <taxon>Parascaris</taxon>
    </lineage>
</organism>
<protein>
    <submittedName>
        <fullName evidence="2">Uncharacterized protein</fullName>
    </submittedName>
</protein>
<dbReference type="AlphaFoldDB" id="A0A914RWD0"/>
<name>A0A914RWD0_PAREQ</name>